<dbReference type="EMBL" id="BOSL01000002">
    <property type="protein sequence ID" value="GIP52126.1"/>
    <property type="molecule type" value="Genomic_DNA"/>
</dbReference>
<evidence type="ECO:0000313" key="1">
    <source>
        <dbReference type="EMBL" id="GIP52126.1"/>
    </source>
</evidence>
<comment type="caution">
    <text evidence="1">The sequence shown here is derived from an EMBL/GenBank/DDBJ whole genome shotgun (WGS) entry which is preliminary data.</text>
</comment>
<accession>A0ABQ4M808</accession>
<organism evidence="1 2">
    <name type="scientific">Paenibacillus vini</name>
    <dbReference type="NCBI Taxonomy" id="1476024"/>
    <lineage>
        <taxon>Bacteria</taxon>
        <taxon>Bacillati</taxon>
        <taxon>Bacillota</taxon>
        <taxon>Bacilli</taxon>
        <taxon>Bacillales</taxon>
        <taxon>Paenibacillaceae</taxon>
        <taxon>Paenibacillus</taxon>
    </lineage>
</organism>
<proteinExistence type="predicted"/>
<sequence length="42" mass="4816">MKEDAVNWGDPPLHGSFFFRSEILYKPRGEVSHQQEGSPRGE</sequence>
<name>A0ABQ4M808_9BACL</name>
<reference evidence="1 2" key="1">
    <citation type="submission" date="2021-03" db="EMBL/GenBank/DDBJ databases">
        <title>Antimicrobial resistance genes in bacteria isolated from Japanese honey, and their potential for conferring macrolide and lincosamide resistance in the American foulbrood pathogen Paenibacillus larvae.</title>
        <authorList>
            <person name="Okamoto M."/>
            <person name="Kumagai M."/>
            <person name="Kanamori H."/>
            <person name="Takamatsu D."/>
        </authorList>
    </citation>
    <scope>NUCLEOTIDE SEQUENCE [LARGE SCALE GENOMIC DNA]</scope>
    <source>
        <strain evidence="1 2">J42TS3</strain>
    </source>
</reference>
<gene>
    <name evidence="1" type="ORF">J42TS3_11610</name>
</gene>
<dbReference type="Proteomes" id="UP000679992">
    <property type="component" value="Unassembled WGS sequence"/>
</dbReference>
<keyword evidence="2" id="KW-1185">Reference proteome</keyword>
<evidence type="ECO:0000313" key="2">
    <source>
        <dbReference type="Proteomes" id="UP000679992"/>
    </source>
</evidence>
<protein>
    <submittedName>
        <fullName evidence="1">Uncharacterized protein</fullName>
    </submittedName>
</protein>